<evidence type="ECO:0000313" key="4">
    <source>
        <dbReference type="Proteomes" id="UP000323337"/>
    </source>
</evidence>
<keyword evidence="3" id="KW-0808">Transferase</keyword>
<dbReference type="SUPFAM" id="SSF53756">
    <property type="entry name" value="UDP-Glycosyltransferase/glycogen phosphorylase"/>
    <property type="match status" value="1"/>
</dbReference>
<feature type="domain" description="Glycosyltransferase subfamily 4-like N-terminal" evidence="2">
    <location>
        <begin position="31"/>
        <end position="178"/>
    </location>
</feature>
<organism evidence="3 4">
    <name type="scientific">Flexistipes sinusarabici</name>
    <dbReference type="NCBI Taxonomy" id="2352"/>
    <lineage>
        <taxon>Bacteria</taxon>
        <taxon>Pseudomonadati</taxon>
        <taxon>Deferribacterota</taxon>
        <taxon>Deferribacteres</taxon>
        <taxon>Deferribacterales</taxon>
        <taxon>Flexistipitaceae</taxon>
        <taxon>Flexistipes</taxon>
    </lineage>
</organism>
<name>A0A5D0MTS2_FLESI</name>
<dbReference type="InterPro" id="IPR050194">
    <property type="entry name" value="Glycosyltransferase_grp1"/>
</dbReference>
<evidence type="ECO:0000313" key="3">
    <source>
        <dbReference type="EMBL" id="TYB35498.1"/>
    </source>
</evidence>
<accession>A0A5D0MTS2</accession>
<evidence type="ECO:0000259" key="2">
    <source>
        <dbReference type="Pfam" id="PF13439"/>
    </source>
</evidence>
<reference evidence="3 4" key="1">
    <citation type="submission" date="2019-08" db="EMBL/GenBank/DDBJ databases">
        <title>Genomic characterization of a novel candidate phylum (ARYD3) from a high temperature, high salinity tertiary oil reservoir in north central Oklahoma, USA.</title>
        <authorList>
            <person name="Youssef N.H."/>
            <person name="Yadav A."/>
            <person name="Elshahed M.S."/>
        </authorList>
    </citation>
    <scope>NUCLEOTIDE SEQUENCE [LARGE SCALE GENOMIC DNA]</scope>
    <source>
        <strain evidence="3">ARYD1</strain>
    </source>
</reference>
<sequence length="371" mass="42524">MKIAVVLSESEYFSPTHGGACSIWVSEVYYYLKDMYQVTIYVSPHKNEFDSFDIVYIHNYKYLKMFKKILPKKIFRKLKSLYNLSAAKHIGTNNYDVVHIHNRPEYVYNMRKYNPNIKIILHMHNDHLIKYSSKELYKICSLVDVIVGCSKYITSNIIKAAPEFKSKCYTVYNGVNLKTFNKIPIKEQYNFPIILFVGRIVKQKGLHILIQAFKEVLEMYPSAQLYIVGTAKATSRFKKNSYLKYLEAMSADIKDNLSFIGSVPNKSLATYYSIADVFVCPSIWEEPFGMVITEAMACECAIVASKTGGIPEVVGNAGILVDPNNVDALKSALIRILCNSRQKTTYGSMARKRAEDLFRWENIAKNFDILL</sequence>
<protein>
    <submittedName>
        <fullName evidence="3">Glycosyltransferase family 4 protein</fullName>
    </submittedName>
</protein>
<dbReference type="PANTHER" id="PTHR45947">
    <property type="entry name" value="SULFOQUINOVOSYL TRANSFERASE SQD2"/>
    <property type="match status" value="1"/>
</dbReference>
<proteinExistence type="predicted"/>
<comment type="caution">
    <text evidence="3">The sequence shown here is derived from an EMBL/GenBank/DDBJ whole genome shotgun (WGS) entry which is preliminary data.</text>
</comment>
<dbReference type="Gene3D" id="3.40.50.2000">
    <property type="entry name" value="Glycogen Phosphorylase B"/>
    <property type="match status" value="2"/>
</dbReference>
<dbReference type="Pfam" id="PF13439">
    <property type="entry name" value="Glyco_transf_4"/>
    <property type="match status" value="1"/>
</dbReference>
<dbReference type="AlphaFoldDB" id="A0A5D0MTS2"/>
<gene>
    <name evidence="3" type="ORF">FXF49_01370</name>
</gene>
<dbReference type="PANTHER" id="PTHR45947:SF3">
    <property type="entry name" value="SULFOQUINOVOSYL TRANSFERASE SQD2"/>
    <property type="match status" value="1"/>
</dbReference>
<dbReference type="EMBL" id="VSIV01000040">
    <property type="protein sequence ID" value="TYB35498.1"/>
    <property type="molecule type" value="Genomic_DNA"/>
</dbReference>
<dbReference type="InterPro" id="IPR001296">
    <property type="entry name" value="Glyco_trans_1"/>
</dbReference>
<dbReference type="Proteomes" id="UP000323337">
    <property type="component" value="Unassembled WGS sequence"/>
</dbReference>
<dbReference type="InterPro" id="IPR028098">
    <property type="entry name" value="Glyco_trans_4-like_N"/>
</dbReference>
<dbReference type="GO" id="GO:0016757">
    <property type="term" value="F:glycosyltransferase activity"/>
    <property type="evidence" value="ECO:0007669"/>
    <property type="project" value="InterPro"/>
</dbReference>
<evidence type="ECO:0000259" key="1">
    <source>
        <dbReference type="Pfam" id="PF00534"/>
    </source>
</evidence>
<dbReference type="Pfam" id="PF00534">
    <property type="entry name" value="Glycos_transf_1"/>
    <property type="match status" value="1"/>
</dbReference>
<dbReference type="CDD" id="cd03801">
    <property type="entry name" value="GT4_PimA-like"/>
    <property type="match status" value="1"/>
</dbReference>
<feature type="domain" description="Glycosyl transferase family 1" evidence="1">
    <location>
        <begin position="188"/>
        <end position="352"/>
    </location>
</feature>